<gene>
    <name evidence="1" type="ORF">D4A81_04470</name>
</gene>
<dbReference type="OrthoDB" id="2033815at2"/>
<proteinExistence type="predicted"/>
<name>A0A385PZ90_9FIRM</name>
<protein>
    <submittedName>
        <fullName evidence="1">Uncharacterized protein</fullName>
    </submittedName>
</protein>
<evidence type="ECO:0000313" key="2">
    <source>
        <dbReference type="Proteomes" id="UP000265562"/>
    </source>
</evidence>
<evidence type="ECO:0000313" key="1">
    <source>
        <dbReference type="EMBL" id="AYA99255.1"/>
    </source>
</evidence>
<reference evidence="1 2" key="1">
    <citation type="submission" date="2018-09" db="EMBL/GenBank/DDBJ databases">
        <title>Genome sequencing of Lachnoanaerobaculum umeaense DSM 23576.</title>
        <authorList>
            <person name="Kook J.-K."/>
            <person name="Park S.-N."/>
            <person name="Lim Y.K."/>
        </authorList>
    </citation>
    <scope>NUCLEOTIDE SEQUENCE [LARGE SCALE GENOMIC DNA]</scope>
    <source>
        <strain evidence="2">DSM 23576 \ CCUG 58757</strain>
    </source>
</reference>
<dbReference type="RefSeq" id="WP_111525681.1">
    <property type="nucleotide sequence ID" value="NZ_CP032364.1"/>
</dbReference>
<keyword evidence="2" id="KW-1185">Reference proteome</keyword>
<sequence length="62" mass="7320">MAGDTRIIEIKKHIGYDGLEFDGKIIYVGRDGEEKTVFEDRTMRLIDLFNDRAYLGEFEKYK</sequence>
<dbReference type="KEGG" id="lua:D4A81_04470"/>
<dbReference type="EMBL" id="CP032364">
    <property type="protein sequence ID" value="AYA99255.1"/>
    <property type="molecule type" value="Genomic_DNA"/>
</dbReference>
<dbReference type="Proteomes" id="UP000265562">
    <property type="component" value="Chromosome"/>
</dbReference>
<organism evidence="1 2">
    <name type="scientific">Lachnoanaerobaculum umeaense</name>
    <dbReference type="NCBI Taxonomy" id="617123"/>
    <lineage>
        <taxon>Bacteria</taxon>
        <taxon>Bacillati</taxon>
        <taxon>Bacillota</taxon>
        <taxon>Clostridia</taxon>
        <taxon>Lachnospirales</taxon>
        <taxon>Lachnospiraceae</taxon>
        <taxon>Lachnoanaerobaculum</taxon>
    </lineage>
</organism>
<dbReference type="AlphaFoldDB" id="A0A385PZ90"/>
<accession>A0A385PZ90</accession>